<evidence type="ECO:0000313" key="2">
    <source>
        <dbReference type="EMBL" id="GFY71025.1"/>
    </source>
</evidence>
<dbReference type="AlphaFoldDB" id="A0A8X6YHL4"/>
<sequence length="102" mass="11442">MEKQRKPSLGGVTPREAAHSVAVSQFPREKKGLPIGEEKLGGAVDDNGDKTGELPLTFEMERVIYRAAIFCVCPKMGLTFGWRRITKPNMLMDRYLASEKRC</sequence>
<keyword evidence="3" id="KW-1185">Reference proteome</keyword>
<accession>A0A8X6YHL4</accession>
<name>A0A8X6YHL4_9ARAC</name>
<dbReference type="Proteomes" id="UP000886998">
    <property type="component" value="Unassembled WGS sequence"/>
</dbReference>
<feature type="region of interest" description="Disordered" evidence="1">
    <location>
        <begin position="1"/>
        <end position="49"/>
    </location>
</feature>
<proteinExistence type="predicted"/>
<feature type="compositionally biased region" description="Basic and acidic residues" evidence="1">
    <location>
        <begin position="27"/>
        <end position="40"/>
    </location>
</feature>
<dbReference type="OrthoDB" id="10543617at2759"/>
<gene>
    <name evidence="2" type="ORF">TNIN_483271</name>
</gene>
<protein>
    <submittedName>
        <fullName evidence="2">Uncharacterized protein</fullName>
    </submittedName>
</protein>
<dbReference type="EMBL" id="BMAV01018567">
    <property type="protein sequence ID" value="GFY71025.1"/>
    <property type="molecule type" value="Genomic_DNA"/>
</dbReference>
<comment type="caution">
    <text evidence="2">The sequence shown here is derived from an EMBL/GenBank/DDBJ whole genome shotgun (WGS) entry which is preliminary data.</text>
</comment>
<organism evidence="2 3">
    <name type="scientific">Trichonephila inaurata madagascariensis</name>
    <dbReference type="NCBI Taxonomy" id="2747483"/>
    <lineage>
        <taxon>Eukaryota</taxon>
        <taxon>Metazoa</taxon>
        <taxon>Ecdysozoa</taxon>
        <taxon>Arthropoda</taxon>
        <taxon>Chelicerata</taxon>
        <taxon>Arachnida</taxon>
        <taxon>Araneae</taxon>
        <taxon>Araneomorphae</taxon>
        <taxon>Entelegynae</taxon>
        <taxon>Araneoidea</taxon>
        <taxon>Nephilidae</taxon>
        <taxon>Trichonephila</taxon>
        <taxon>Trichonephila inaurata</taxon>
    </lineage>
</organism>
<evidence type="ECO:0000313" key="3">
    <source>
        <dbReference type="Proteomes" id="UP000886998"/>
    </source>
</evidence>
<evidence type="ECO:0000256" key="1">
    <source>
        <dbReference type="SAM" id="MobiDB-lite"/>
    </source>
</evidence>
<reference evidence="2" key="1">
    <citation type="submission" date="2020-08" db="EMBL/GenBank/DDBJ databases">
        <title>Multicomponent nature underlies the extraordinary mechanical properties of spider dragline silk.</title>
        <authorList>
            <person name="Kono N."/>
            <person name="Nakamura H."/>
            <person name="Mori M."/>
            <person name="Yoshida Y."/>
            <person name="Ohtoshi R."/>
            <person name="Malay A.D."/>
            <person name="Moran D.A.P."/>
            <person name="Tomita M."/>
            <person name="Numata K."/>
            <person name="Arakawa K."/>
        </authorList>
    </citation>
    <scope>NUCLEOTIDE SEQUENCE</scope>
</reference>